<sequence length="331" mass="36292">MAAEFFERAAFSEKASVPSKVLKLKPTPICLLPNFSVVPALCPSSPPSLSTNDLSILFEASGRTVNPVNRAVGLLWTGNRHIFESAVETVLRDGSINPMPELFSFGSTQVRYPLQVDAPVYAVGTDVKPAEIARQGLQEDKKKNVDVVIMDTKARLQIGKNMMDELKDVKRTLNPIEVLLLVDAMTGQEVADGDSRGGAALSVKEVSRKPIKLVGCGERMEDLEPFYPDRIAGRILGMGDVLSFVEKAQEVMKQEVAEDLQKKIMSAKFDFNDFLKQTRVVARMGSMSRVLGMIPGMGKVTPTQIQEAKKSLQIMDAMIEVMSPGFVSFPI</sequence>
<accession>A0AA36ESF1</accession>
<name>A0AA36ESF1_LACSI</name>
<keyword evidence="6" id="KW-1185">Reference proteome</keyword>
<evidence type="ECO:0000256" key="2">
    <source>
        <dbReference type="ARBA" id="ARBA00023134"/>
    </source>
</evidence>
<dbReference type="SMART" id="SM00962">
    <property type="entry name" value="SRP54"/>
    <property type="match status" value="1"/>
</dbReference>
<dbReference type="GO" id="GO:0003924">
    <property type="term" value="F:GTPase activity"/>
    <property type="evidence" value="ECO:0007669"/>
    <property type="project" value="InterPro"/>
</dbReference>
<feature type="domain" description="SRP54-type proteins GTP-binding" evidence="4">
    <location>
        <begin position="210"/>
        <end position="223"/>
    </location>
</feature>
<dbReference type="GO" id="GO:0048500">
    <property type="term" value="C:signal recognition particle"/>
    <property type="evidence" value="ECO:0007669"/>
    <property type="project" value="InterPro"/>
</dbReference>
<evidence type="ECO:0000256" key="1">
    <source>
        <dbReference type="ARBA" id="ARBA00022741"/>
    </source>
</evidence>
<dbReference type="InterPro" id="IPR004125">
    <property type="entry name" value="Signal_recog_particle_SRP54_M"/>
</dbReference>
<evidence type="ECO:0000259" key="4">
    <source>
        <dbReference type="PROSITE" id="PS00300"/>
    </source>
</evidence>
<dbReference type="PROSITE" id="PS00300">
    <property type="entry name" value="SRP54"/>
    <property type="match status" value="1"/>
</dbReference>
<dbReference type="GO" id="GO:0006614">
    <property type="term" value="P:SRP-dependent cotranslational protein targeting to membrane"/>
    <property type="evidence" value="ECO:0007669"/>
    <property type="project" value="InterPro"/>
</dbReference>
<reference evidence="5" key="1">
    <citation type="submission" date="2023-04" db="EMBL/GenBank/DDBJ databases">
        <authorList>
            <person name="Vijverberg K."/>
            <person name="Xiong W."/>
            <person name="Schranz E."/>
        </authorList>
    </citation>
    <scope>NUCLEOTIDE SEQUENCE</scope>
</reference>
<dbReference type="Proteomes" id="UP001177003">
    <property type="component" value="Chromosome 9"/>
</dbReference>
<dbReference type="PANTHER" id="PTHR11564:SF5">
    <property type="entry name" value="SIGNAL RECOGNITION PARTICLE SUBUNIT SRP54"/>
    <property type="match status" value="1"/>
</dbReference>
<dbReference type="InterPro" id="IPR027417">
    <property type="entry name" value="P-loop_NTPase"/>
</dbReference>
<dbReference type="EMBL" id="OX465085">
    <property type="protein sequence ID" value="CAI9304450.1"/>
    <property type="molecule type" value="Genomic_DNA"/>
</dbReference>
<evidence type="ECO:0000256" key="3">
    <source>
        <dbReference type="ARBA" id="ARBA00048157"/>
    </source>
</evidence>
<gene>
    <name evidence="5" type="ORF">LSALG_LOCUS42824</name>
</gene>
<dbReference type="InterPro" id="IPR036891">
    <property type="entry name" value="Signal_recog_part_SRP54_M_sf"/>
</dbReference>
<dbReference type="InterPro" id="IPR022941">
    <property type="entry name" value="SRP54"/>
</dbReference>
<dbReference type="InterPro" id="IPR042101">
    <property type="entry name" value="SRP54_N_sf"/>
</dbReference>
<dbReference type="SUPFAM" id="SSF47446">
    <property type="entry name" value="Signal peptide-binding domain"/>
    <property type="match status" value="1"/>
</dbReference>
<protein>
    <recommendedName>
        <fullName evidence="4">SRP54-type proteins GTP-binding domain-containing protein</fullName>
    </recommendedName>
</protein>
<keyword evidence="1" id="KW-0547">Nucleotide-binding</keyword>
<dbReference type="Gene3D" id="1.10.260.30">
    <property type="entry name" value="Signal recognition particle, SRP54 subunit, M-domain"/>
    <property type="match status" value="1"/>
</dbReference>
<evidence type="ECO:0000313" key="5">
    <source>
        <dbReference type="EMBL" id="CAI9304450.1"/>
    </source>
</evidence>
<dbReference type="GO" id="GO:0005525">
    <property type="term" value="F:GTP binding"/>
    <property type="evidence" value="ECO:0007669"/>
    <property type="project" value="UniProtKB-KW"/>
</dbReference>
<dbReference type="Pfam" id="PF02978">
    <property type="entry name" value="SRP_SPB"/>
    <property type="match status" value="1"/>
</dbReference>
<comment type="catalytic activity">
    <reaction evidence="3">
        <text>GTP + H2O = GDP + phosphate + H(+)</text>
        <dbReference type="Rhea" id="RHEA:19669"/>
        <dbReference type="ChEBI" id="CHEBI:15377"/>
        <dbReference type="ChEBI" id="CHEBI:15378"/>
        <dbReference type="ChEBI" id="CHEBI:37565"/>
        <dbReference type="ChEBI" id="CHEBI:43474"/>
        <dbReference type="ChEBI" id="CHEBI:58189"/>
        <dbReference type="EC" id="3.6.5.4"/>
    </reaction>
    <physiologicalReaction direction="left-to-right" evidence="3">
        <dbReference type="Rhea" id="RHEA:19670"/>
    </physiologicalReaction>
</comment>
<dbReference type="Pfam" id="PF00448">
    <property type="entry name" value="SRP54"/>
    <property type="match status" value="1"/>
</dbReference>
<dbReference type="GO" id="GO:0008312">
    <property type="term" value="F:7S RNA binding"/>
    <property type="evidence" value="ECO:0007669"/>
    <property type="project" value="InterPro"/>
</dbReference>
<dbReference type="AlphaFoldDB" id="A0AA36ESF1"/>
<evidence type="ECO:0000313" key="6">
    <source>
        <dbReference type="Proteomes" id="UP001177003"/>
    </source>
</evidence>
<proteinExistence type="predicted"/>
<dbReference type="Gene3D" id="1.20.120.140">
    <property type="entry name" value="Signal recognition particle SRP54, nucleotide-binding domain"/>
    <property type="match status" value="1"/>
</dbReference>
<organism evidence="5 6">
    <name type="scientific">Lactuca saligna</name>
    <name type="common">Willowleaf lettuce</name>
    <dbReference type="NCBI Taxonomy" id="75948"/>
    <lineage>
        <taxon>Eukaryota</taxon>
        <taxon>Viridiplantae</taxon>
        <taxon>Streptophyta</taxon>
        <taxon>Embryophyta</taxon>
        <taxon>Tracheophyta</taxon>
        <taxon>Spermatophyta</taxon>
        <taxon>Magnoliopsida</taxon>
        <taxon>eudicotyledons</taxon>
        <taxon>Gunneridae</taxon>
        <taxon>Pentapetalae</taxon>
        <taxon>asterids</taxon>
        <taxon>campanulids</taxon>
        <taxon>Asterales</taxon>
        <taxon>Asteraceae</taxon>
        <taxon>Cichorioideae</taxon>
        <taxon>Cichorieae</taxon>
        <taxon>Lactucinae</taxon>
        <taxon>Lactuca</taxon>
    </lineage>
</organism>
<dbReference type="SUPFAM" id="SSF52540">
    <property type="entry name" value="P-loop containing nucleoside triphosphate hydrolases"/>
    <property type="match status" value="1"/>
</dbReference>
<keyword evidence="2" id="KW-0342">GTP-binding</keyword>
<dbReference type="InterPro" id="IPR000897">
    <property type="entry name" value="SRP54_GTPase_dom"/>
</dbReference>
<dbReference type="PANTHER" id="PTHR11564">
    <property type="entry name" value="SIGNAL RECOGNITION PARTICLE 54K PROTEIN SRP54"/>
    <property type="match status" value="1"/>
</dbReference>
<dbReference type="Gene3D" id="3.40.50.300">
    <property type="entry name" value="P-loop containing nucleotide triphosphate hydrolases"/>
    <property type="match status" value="2"/>
</dbReference>